<evidence type="ECO:0000313" key="5">
    <source>
        <dbReference type="Proteomes" id="UP001193389"/>
    </source>
</evidence>
<dbReference type="InterPro" id="IPR050109">
    <property type="entry name" value="HTH-type_TetR-like_transc_reg"/>
</dbReference>
<sequence>MESNSQNSGRDEVREQLVQAARQVFVRFGYKKTALDDIAREARKGKSTIYYYFKSKDDIFKAVIDAEAEIRAKTIDDQISTIDDPQQKLKTYIYVRMLTLQKVGNYYEAIKNDLLDNLYFVNSLRTNHFDAEINLVKELLLEGIEKEVYTIQNPELTAKTIVTLLQGFEVPLILKNLSDEELQKSVDEMLNILFFGIVAKK</sequence>
<reference evidence="4" key="1">
    <citation type="journal article" date="2020" name="Int. J. Syst. Evol. Microbiol.">
        <title>Aquipluma nitroreducens gen. nov. sp. nov., a novel facultatively anaerobic bacterium isolated from a freshwater lake.</title>
        <authorList>
            <person name="Watanabe M."/>
            <person name="Kojima H."/>
            <person name="Fukui M."/>
        </authorList>
    </citation>
    <scope>NUCLEOTIDE SEQUENCE</scope>
    <source>
        <strain evidence="4">MeG22</strain>
    </source>
</reference>
<feature type="DNA-binding region" description="H-T-H motif" evidence="2">
    <location>
        <begin position="34"/>
        <end position="53"/>
    </location>
</feature>
<dbReference type="Gene3D" id="1.10.10.60">
    <property type="entry name" value="Homeodomain-like"/>
    <property type="match status" value="1"/>
</dbReference>
<evidence type="ECO:0000313" key="4">
    <source>
        <dbReference type="EMBL" id="BBE18352.1"/>
    </source>
</evidence>
<dbReference type="Gene3D" id="1.10.357.10">
    <property type="entry name" value="Tetracycline Repressor, domain 2"/>
    <property type="match status" value="1"/>
</dbReference>
<evidence type="ECO:0000256" key="2">
    <source>
        <dbReference type="PROSITE-ProRule" id="PRU00335"/>
    </source>
</evidence>
<gene>
    <name evidence="4" type="ORF">AQPE_2514</name>
</gene>
<dbReference type="InterPro" id="IPR001647">
    <property type="entry name" value="HTH_TetR"/>
</dbReference>
<dbReference type="KEGG" id="anf:AQPE_2514"/>
<organism evidence="4 5">
    <name type="scientific">Aquipluma nitroreducens</name>
    <dbReference type="NCBI Taxonomy" id="2010828"/>
    <lineage>
        <taxon>Bacteria</taxon>
        <taxon>Pseudomonadati</taxon>
        <taxon>Bacteroidota</taxon>
        <taxon>Bacteroidia</taxon>
        <taxon>Marinilabiliales</taxon>
        <taxon>Prolixibacteraceae</taxon>
        <taxon>Aquipluma</taxon>
    </lineage>
</organism>
<keyword evidence="5" id="KW-1185">Reference proteome</keyword>
<evidence type="ECO:0000256" key="1">
    <source>
        <dbReference type="ARBA" id="ARBA00023125"/>
    </source>
</evidence>
<dbReference type="RefSeq" id="WP_318351265.1">
    <property type="nucleotide sequence ID" value="NZ_AP018694.1"/>
</dbReference>
<keyword evidence="1 2" id="KW-0238">DNA-binding</keyword>
<dbReference type="PRINTS" id="PR00455">
    <property type="entry name" value="HTHTETR"/>
</dbReference>
<dbReference type="PANTHER" id="PTHR30328">
    <property type="entry name" value="TRANSCRIPTIONAL REPRESSOR"/>
    <property type="match status" value="1"/>
</dbReference>
<accession>A0A5K7S9V3</accession>
<dbReference type="Pfam" id="PF00440">
    <property type="entry name" value="TetR_N"/>
    <property type="match status" value="1"/>
</dbReference>
<protein>
    <submittedName>
        <fullName evidence="4">Transcriptional regulator, TetR family</fullName>
    </submittedName>
</protein>
<dbReference type="SUPFAM" id="SSF46689">
    <property type="entry name" value="Homeodomain-like"/>
    <property type="match status" value="1"/>
</dbReference>
<dbReference type="PANTHER" id="PTHR30328:SF54">
    <property type="entry name" value="HTH-TYPE TRANSCRIPTIONAL REPRESSOR SCO4008"/>
    <property type="match status" value="1"/>
</dbReference>
<dbReference type="PROSITE" id="PS50977">
    <property type="entry name" value="HTH_TETR_2"/>
    <property type="match status" value="1"/>
</dbReference>
<dbReference type="InterPro" id="IPR009057">
    <property type="entry name" value="Homeodomain-like_sf"/>
</dbReference>
<dbReference type="EMBL" id="AP018694">
    <property type="protein sequence ID" value="BBE18352.1"/>
    <property type="molecule type" value="Genomic_DNA"/>
</dbReference>
<name>A0A5K7S9V3_9BACT</name>
<dbReference type="GO" id="GO:0003677">
    <property type="term" value="F:DNA binding"/>
    <property type="evidence" value="ECO:0007669"/>
    <property type="project" value="UniProtKB-UniRule"/>
</dbReference>
<dbReference type="Proteomes" id="UP001193389">
    <property type="component" value="Chromosome"/>
</dbReference>
<dbReference type="AlphaFoldDB" id="A0A5K7S9V3"/>
<proteinExistence type="predicted"/>
<evidence type="ECO:0000259" key="3">
    <source>
        <dbReference type="PROSITE" id="PS50977"/>
    </source>
</evidence>
<feature type="domain" description="HTH tetR-type" evidence="3">
    <location>
        <begin position="11"/>
        <end position="71"/>
    </location>
</feature>